<keyword evidence="7" id="KW-0863">Zinc-finger</keyword>
<dbReference type="HAMAP" id="MF_00440">
    <property type="entry name" value="NrdR"/>
    <property type="match status" value="1"/>
</dbReference>
<organism evidence="9 10">
    <name type="scientific">candidate division Kazan bacterium RIFCSPLOWO2_01_FULL_45_19</name>
    <dbReference type="NCBI Taxonomy" id="1798538"/>
    <lineage>
        <taxon>Bacteria</taxon>
        <taxon>Bacteria division Kazan-3B-28</taxon>
    </lineage>
</organism>
<dbReference type="AlphaFoldDB" id="A0A1F4NR82"/>
<keyword evidence="2 7" id="KW-0547">Nucleotide-binding</keyword>
<evidence type="ECO:0000313" key="10">
    <source>
        <dbReference type="Proteomes" id="UP000178085"/>
    </source>
</evidence>
<feature type="domain" description="ATP-cone" evidence="8">
    <location>
        <begin position="49"/>
        <end position="139"/>
    </location>
</feature>
<evidence type="ECO:0000256" key="4">
    <source>
        <dbReference type="ARBA" id="ARBA00023015"/>
    </source>
</evidence>
<evidence type="ECO:0000256" key="1">
    <source>
        <dbReference type="ARBA" id="ARBA00022491"/>
    </source>
</evidence>
<sequence length="160" mass="18703">MKCPQCSHEESAVVDSREADVGSAVRRRRECVKCNLRFTTYERLEHPRLMVIKKDGSRELFDRNKIASGIYKAFYKRPIAAAQLEKVIDDIERQMFEMNRDEVSSAEIGEAVMRQIERVDQVAYIRFAAVYREFADLATFEQEIKKLITKHPNKEKILSK</sequence>
<evidence type="ECO:0000259" key="8">
    <source>
        <dbReference type="PROSITE" id="PS51161"/>
    </source>
</evidence>
<dbReference type="InterPro" id="IPR055173">
    <property type="entry name" value="NrdR-like_N"/>
</dbReference>
<reference evidence="9 10" key="1">
    <citation type="journal article" date="2016" name="Nat. Commun.">
        <title>Thousands of microbial genomes shed light on interconnected biogeochemical processes in an aquifer system.</title>
        <authorList>
            <person name="Anantharaman K."/>
            <person name="Brown C.T."/>
            <person name="Hug L.A."/>
            <person name="Sharon I."/>
            <person name="Castelle C.J."/>
            <person name="Probst A.J."/>
            <person name="Thomas B.C."/>
            <person name="Singh A."/>
            <person name="Wilkins M.J."/>
            <person name="Karaoz U."/>
            <person name="Brodie E.L."/>
            <person name="Williams K.H."/>
            <person name="Hubbard S.S."/>
            <person name="Banfield J.F."/>
        </authorList>
    </citation>
    <scope>NUCLEOTIDE SEQUENCE [LARGE SCALE GENOMIC DNA]</scope>
</reference>
<dbReference type="GO" id="GO:0008270">
    <property type="term" value="F:zinc ion binding"/>
    <property type="evidence" value="ECO:0007669"/>
    <property type="project" value="UniProtKB-UniRule"/>
</dbReference>
<comment type="cofactor">
    <cofactor evidence="7">
        <name>Zn(2+)</name>
        <dbReference type="ChEBI" id="CHEBI:29105"/>
    </cofactor>
    <text evidence="7">Binds 1 zinc ion.</text>
</comment>
<dbReference type="InterPro" id="IPR005144">
    <property type="entry name" value="ATP-cone_dom"/>
</dbReference>
<evidence type="ECO:0000313" key="9">
    <source>
        <dbReference type="EMBL" id="OGB73797.1"/>
    </source>
</evidence>
<dbReference type="PANTHER" id="PTHR30455:SF2">
    <property type="entry name" value="TRANSCRIPTIONAL REPRESSOR NRDR"/>
    <property type="match status" value="1"/>
</dbReference>
<evidence type="ECO:0000256" key="3">
    <source>
        <dbReference type="ARBA" id="ARBA00022840"/>
    </source>
</evidence>
<dbReference type="GO" id="GO:0003677">
    <property type="term" value="F:DNA binding"/>
    <property type="evidence" value="ECO:0007669"/>
    <property type="project" value="UniProtKB-KW"/>
</dbReference>
<keyword evidence="5 7" id="KW-0238">DNA-binding</keyword>
<comment type="similarity">
    <text evidence="7">Belongs to the NrdR family.</text>
</comment>
<keyword evidence="7" id="KW-0862">Zinc</keyword>
<keyword evidence="7" id="KW-0479">Metal-binding</keyword>
<feature type="zinc finger region" evidence="7">
    <location>
        <begin position="3"/>
        <end position="34"/>
    </location>
</feature>
<dbReference type="GO" id="GO:0045892">
    <property type="term" value="P:negative regulation of DNA-templated transcription"/>
    <property type="evidence" value="ECO:0007669"/>
    <property type="project" value="UniProtKB-UniRule"/>
</dbReference>
<keyword evidence="4 7" id="KW-0805">Transcription regulation</keyword>
<dbReference type="PROSITE" id="PS51161">
    <property type="entry name" value="ATP_CONE"/>
    <property type="match status" value="1"/>
</dbReference>
<dbReference type="Pfam" id="PF03477">
    <property type="entry name" value="ATP-cone"/>
    <property type="match status" value="1"/>
</dbReference>
<dbReference type="EMBL" id="METD01000001">
    <property type="protein sequence ID" value="OGB73797.1"/>
    <property type="molecule type" value="Genomic_DNA"/>
</dbReference>
<dbReference type="NCBIfam" id="TIGR00244">
    <property type="entry name" value="transcriptional regulator NrdR"/>
    <property type="match status" value="1"/>
</dbReference>
<gene>
    <name evidence="7" type="primary">nrdR</name>
    <name evidence="9" type="ORF">A3K51_03155</name>
</gene>
<evidence type="ECO:0000256" key="2">
    <source>
        <dbReference type="ARBA" id="ARBA00022741"/>
    </source>
</evidence>
<dbReference type="Pfam" id="PF22811">
    <property type="entry name" value="Zn_ribbon_NrdR"/>
    <property type="match status" value="1"/>
</dbReference>
<comment type="caution">
    <text evidence="9">The sequence shown here is derived from an EMBL/GenBank/DDBJ whole genome shotgun (WGS) entry which is preliminary data.</text>
</comment>
<keyword evidence="3 7" id="KW-0067">ATP-binding</keyword>
<dbReference type="PANTHER" id="PTHR30455">
    <property type="entry name" value="TRANSCRIPTIONAL REPRESSOR NRDR"/>
    <property type="match status" value="1"/>
</dbReference>
<proteinExistence type="inferred from homology"/>
<dbReference type="Proteomes" id="UP000178085">
    <property type="component" value="Unassembled WGS sequence"/>
</dbReference>
<dbReference type="GO" id="GO:0005524">
    <property type="term" value="F:ATP binding"/>
    <property type="evidence" value="ECO:0007669"/>
    <property type="project" value="UniProtKB-UniRule"/>
</dbReference>
<comment type="function">
    <text evidence="7">Negatively regulates transcription of bacterial ribonucleotide reductase nrd genes and operons by binding to NrdR-boxes.</text>
</comment>
<protein>
    <recommendedName>
        <fullName evidence="7">Transcriptional repressor NrdR</fullName>
    </recommendedName>
</protein>
<accession>A0A1F4NR82</accession>
<dbReference type="InterPro" id="IPR003796">
    <property type="entry name" value="RNR_NrdR-like"/>
</dbReference>
<evidence type="ECO:0000256" key="5">
    <source>
        <dbReference type="ARBA" id="ARBA00023125"/>
    </source>
</evidence>
<keyword evidence="1 7" id="KW-0678">Repressor</keyword>
<evidence type="ECO:0000256" key="6">
    <source>
        <dbReference type="ARBA" id="ARBA00023163"/>
    </source>
</evidence>
<keyword evidence="6 7" id="KW-0804">Transcription</keyword>
<evidence type="ECO:0000256" key="7">
    <source>
        <dbReference type="HAMAP-Rule" id="MF_00440"/>
    </source>
</evidence>
<name>A0A1F4NR82_UNCK3</name>